<dbReference type="SMART" id="SM00977">
    <property type="entry name" value="TilS_C"/>
    <property type="match status" value="1"/>
</dbReference>
<dbReference type="SUPFAM" id="SSF56037">
    <property type="entry name" value="PheT/TilS domain"/>
    <property type="match status" value="1"/>
</dbReference>
<dbReference type="InterPro" id="IPR014729">
    <property type="entry name" value="Rossmann-like_a/b/a_fold"/>
</dbReference>
<gene>
    <name evidence="8 10" type="primary">tilS</name>
    <name evidence="10" type="ORF">NU887_19185</name>
</gene>
<evidence type="ECO:0000256" key="2">
    <source>
        <dbReference type="ARBA" id="ARBA00022490"/>
    </source>
</evidence>
<keyword evidence="2 8" id="KW-0963">Cytoplasm</keyword>
<dbReference type="Pfam" id="PF01171">
    <property type="entry name" value="ATP_bind_3"/>
    <property type="match status" value="1"/>
</dbReference>
<dbReference type="SUPFAM" id="SSF52402">
    <property type="entry name" value="Adenine nucleotide alpha hydrolases-like"/>
    <property type="match status" value="1"/>
</dbReference>
<keyword evidence="6 8" id="KW-0067">ATP-binding</keyword>
<organism evidence="10 11">
    <name type="scientific">Aquiflexum gelatinilyticum</name>
    <dbReference type="NCBI Taxonomy" id="2961943"/>
    <lineage>
        <taxon>Bacteria</taxon>
        <taxon>Pseudomonadati</taxon>
        <taxon>Bacteroidota</taxon>
        <taxon>Cytophagia</taxon>
        <taxon>Cytophagales</taxon>
        <taxon>Cyclobacteriaceae</taxon>
        <taxon>Aquiflexum</taxon>
    </lineage>
</organism>
<feature type="domain" description="Lysidine-tRNA(Ile) synthetase C-terminal" evidence="9">
    <location>
        <begin position="363"/>
        <end position="435"/>
    </location>
</feature>
<dbReference type="PANTHER" id="PTHR43033">
    <property type="entry name" value="TRNA(ILE)-LYSIDINE SYNTHASE-RELATED"/>
    <property type="match status" value="1"/>
</dbReference>
<dbReference type="EMBL" id="JANSUY010000024">
    <property type="protein sequence ID" value="MCR9017167.1"/>
    <property type="molecule type" value="Genomic_DNA"/>
</dbReference>
<evidence type="ECO:0000256" key="8">
    <source>
        <dbReference type="HAMAP-Rule" id="MF_01161"/>
    </source>
</evidence>
<dbReference type="AlphaFoldDB" id="A0A9X2P842"/>
<evidence type="ECO:0000256" key="6">
    <source>
        <dbReference type="ARBA" id="ARBA00022840"/>
    </source>
</evidence>
<sequence length="438" mass="50638">MEELFKNHLRSKKLLDQNKIYLLAISGGIDSVCLGYLLRSSGIGFAIAHVNFGLREKESDGDEAFVRSLAKEWGVELHLINTNIKELDEREGSLQMAAREFRYEWFDQVLKSNGYEALLVAHHADDQLETIFLNLLRGTGIEGIYGMSEVRGDIIRPLLGFSSAEIISYMVQNSLKWREDSSNQKNEYKRNILRNKVFPLLEEGFTEGLKGMDSSFSRLKDTGKAFFFLYEKWKNEMVIKEGDYQYLSIKEIGKIPGKHSMLYYWLRDFGFSFADVQDVFTSIEKGESGKTFYAGESMLNKDRDYLILGKNDFEWEPKKIEIHDISILIKDKKYDILQLQGEIDIDKSKENAMLDFDKLMFPLVIKKWKSGDRFIPLGMDKPKKISDLLVDLKVPLIQKKQVLVLWSGGEIAWVVGIRIGELFKCDSKTKKVLYFKNR</sequence>
<dbReference type="HAMAP" id="MF_01161">
    <property type="entry name" value="tRNA_Ile_lys_synt"/>
    <property type="match status" value="1"/>
</dbReference>
<evidence type="ECO:0000256" key="7">
    <source>
        <dbReference type="ARBA" id="ARBA00048539"/>
    </source>
</evidence>
<protein>
    <recommendedName>
        <fullName evidence="8">tRNA(Ile)-lysidine synthase</fullName>
        <ecNumber evidence="8">6.3.4.19</ecNumber>
    </recommendedName>
    <alternativeName>
        <fullName evidence="8">tRNA(Ile)-2-lysyl-cytidine synthase</fullName>
    </alternativeName>
    <alternativeName>
        <fullName evidence="8">tRNA(Ile)-lysidine synthetase</fullName>
    </alternativeName>
</protein>
<dbReference type="NCBIfam" id="TIGR02432">
    <property type="entry name" value="lysidine_TilS_N"/>
    <property type="match status" value="1"/>
</dbReference>
<dbReference type="Pfam" id="PF11734">
    <property type="entry name" value="TilS_C"/>
    <property type="match status" value="1"/>
</dbReference>
<dbReference type="CDD" id="cd01992">
    <property type="entry name" value="TilS_N"/>
    <property type="match status" value="1"/>
</dbReference>
<evidence type="ECO:0000313" key="11">
    <source>
        <dbReference type="Proteomes" id="UP001142175"/>
    </source>
</evidence>
<dbReference type="InterPro" id="IPR012094">
    <property type="entry name" value="tRNA_Ile_lys_synt"/>
</dbReference>
<comment type="function">
    <text evidence="8">Ligates lysine onto the cytidine present at position 34 of the AUA codon-specific tRNA(Ile) that contains the anticodon CAU, in an ATP-dependent manner. Cytidine is converted to lysidine, thus changing the amino acid specificity of the tRNA from methionine to isoleucine.</text>
</comment>
<evidence type="ECO:0000256" key="1">
    <source>
        <dbReference type="ARBA" id="ARBA00004496"/>
    </source>
</evidence>
<comment type="similarity">
    <text evidence="8">Belongs to the tRNA(Ile)-lysidine synthase family.</text>
</comment>
<dbReference type="InterPro" id="IPR012796">
    <property type="entry name" value="Lysidine-tRNA-synth_C"/>
</dbReference>
<proteinExistence type="inferred from homology"/>
<dbReference type="GO" id="GO:0005524">
    <property type="term" value="F:ATP binding"/>
    <property type="evidence" value="ECO:0007669"/>
    <property type="project" value="UniProtKB-UniRule"/>
</dbReference>
<dbReference type="GO" id="GO:0006400">
    <property type="term" value="P:tRNA modification"/>
    <property type="evidence" value="ECO:0007669"/>
    <property type="project" value="UniProtKB-UniRule"/>
</dbReference>
<dbReference type="RefSeq" id="WP_258425008.1">
    <property type="nucleotide sequence ID" value="NZ_JANSUY010000024.1"/>
</dbReference>
<reference evidence="10" key="1">
    <citation type="submission" date="2022-08" db="EMBL/GenBank/DDBJ databases">
        <authorList>
            <person name="Zhang D."/>
        </authorList>
    </citation>
    <scope>NUCLEOTIDE SEQUENCE</scope>
    <source>
        <strain evidence="10">XJ19-11</strain>
    </source>
</reference>
<dbReference type="GO" id="GO:0005737">
    <property type="term" value="C:cytoplasm"/>
    <property type="evidence" value="ECO:0007669"/>
    <property type="project" value="UniProtKB-SubCell"/>
</dbReference>
<dbReference type="EC" id="6.3.4.19" evidence="8"/>
<keyword evidence="5 8" id="KW-0547">Nucleotide-binding</keyword>
<accession>A0A9X2P842</accession>
<dbReference type="Gene3D" id="3.40.50.620">
    <property type="entry name" value="HUPs"/>
    <property type="match status" value="1"/>
</dbReference>
<keyword evidence="11" id="KW-1185">Reference proteome</keyword>
<dbReference type="NCBIfam" id="TIGR02433">
    <property type="entry name" value="lysidine_TilS_C"/>
    <property type="match status" value="1"/>
</dbReference>
<keyword evidence="3 8" id="KW-0436">Ligase</keyword>
<name>A0A9X2P842_9BACT</name>
<comment type="catalytic activity">
    <reaction evidence="7 8">
        <text>cytidine(34) in tRNA(Ile2) + L-lysine + ATP = lysidine(34) in tRNA(Ile2) + AMP + diphosphate + H(+)</text>
        <dbReference type="Rhea" id="RHEA:43744"/>
        <dbReference type="Rhea" id="RHEA-COMP:10625"/>
        <dbReference type="Rhea" id="RHEA-COMP:10670"/>
        <dbReference type="ChEBI" id="CHEBI:15378"/>
        <dbReference type="ChEBI" id="CHEBI:30616"/>
        <dbReference type="ChEBI" id="CHEBI:32551"/>
        <dbReference type="ChEBI" id="CHEBI:33019"/>
        <dbReference type="ChEBI" id="CHEBI:82748"/>
        <dbReference type="ChEBI" id="CHEBI:83665"/>
        <dbReference type="ChEBI" id="CHEBI:456215"/>
        <dbReference type="EC" id="6.3.4.19"/>
    </reaction>
</comment>
<evidence type="ECO:0000256" key="3">
    <source>
        <dbReference type="ARBA" id="ARBA00022598"/>
    </source>
</evidence>
<keyword evidence="4 8" id="KW-0819">tRNA processing</keyword>
<evidence type="ECO:0000313" key="10">
    <source>
        <dbReference type="EMBL" id="MCR9017167.1"/>
    </source>
</evidence>
<dbReference type="InterPro" id="IPR012795">
    <property type="entry name" value="tRNA_Ile_lys_synt_N"/>
</dbReference>
<comment type="domain">
    <text evidence="8">The N-terminal region contains the highly conserved SGGXDS motif, predicted to be a P-loop motif involved in ATP binding.</text>
</comment>
<dbReference type="InterPro" id="IPR011063">
    <property type="entry name" value="TilS/TtcA_N"/>
</dbReference>
<evidence type="ECO:0000256" key="4">
    <source>
        <dbReference type="ARBA" id="ARBA00022694"/>
    </source>
</evidence>
<comment type="caution">
    <text evidence="10">The sequence shown here is derived from an EMBL/GenBank/DDBJ whole genome shotgun (WGS) entry which is preliminary data.</text>
</comment>
<dbReference type="PANTHER" id="PTHR43033:SF1">
    <property type="entry name" value="TRNA(ILE)-LYSIDINE SYNTHASE-RELATED"/>
    <property type="match status" value="1"/>
</dbReference>
<evidence type="ECO:0000259" key="9">
    <source>
        <dbReference type="SMART" id="SM00977"/>
    </source>
</evidence>
<comment type="subcellular location">
    <subcellularLocation>
        <location evidence="1 8">Cytoplasm</location>
    </subcellularLocation>
</comment>
<dbReference type="Proteomes" id="UP001142175">
    <property type="component" value="Unassembled WGS sequence"/>
</dbReference>
<evidence type="ECO:0000256" key="5">
    <source>
        <dbReference type="ARBA" id="ARBA00022741"/>
    </source>
</evidence>
<dbReference type="GO" id="GO:0032267">
    <property type="term" value="F:tRNA(Ile)-lysidine synthase activity"/>
    <property type="evidence" value="ECO:0007669"/>
    <property type="project" value="UniProtKB-EC"/>
</dbReference>
<feature type="binding site" evidence="8">
    <location>
        <begin position="26"/>
        <end position="31"/>
    </location>
    <ligand>
        <name>ATP</name>
        <dbReference type="ChEBI" id="CHEBI:30616"/>
    </ligand>
</feature>